<name>A0A1M4WVT2_9CLOT</name>
<keyword evidence="6" id="KW-1185">Reference proteome</keyword>
<proteinExistence type="predicted"/>
<dbReference type="InterPro" id="IPR000835">
    <property type="entry name" value="HTH_MarR-typ"/>
</dbReference>
<dbReference type="Proteomes" id="UP000184245">
    <property type="component" value="Unassembled WGS sequence"/>
</dbReference>
<keyword evidence="1" id="KW-0805">Transcription regulation</keyword>
<dbReference type="Pfam" id="PF01047">
    <property type="entry name" value="MarR"/>
    <property type="match status" value="1"/>
</dbReference>
<organism evidence="5 6">
    <name type="scientific">Lactonifactor longoviformis DSM 17459</name>
    <dbReference type="NCBI Taxonomy" id="1122155"/>
    <lineage>
        <taxon>Bacteria</taxon>
        <taxon>Bacillati</taxon>
        <taxon>Bacillota</taxon>
        <taxon>Clostridia</taxon>
        <taxon>Eubacteriales</taxon>
        <taxon>Clostridiaceae</taxon>
        <taxon>Lactonifactor</taxon>
    </lineage>
</organism>
<evidence type="ECO:0000256" key="3">
    <source>
        <dbReference type="ARBA" id="ARBA00023163"/>
    </source>
</evidence>
<dbReference type="SMART" id="SM00347">
    <property type="entry name" value="HTH_MARR"/>
    <property type="match status" value="1"/>
</dbReference>
<dbReference type="PANTHER" id="PTHR42756">
    <property type="entry name" value="TRANSCRIPTIONAL REGULATOR, MARR"/>
    <property type="match status" value="1"/>
</dbReference>
<dbReference type="RefSeq" id="WP_072850975.1">
    <property type="nucleotide sequence ID" value="NZ_FQVI01000007.1"/>
</dbReference>
<keyword evidence="2 5" id="KW-0238">DNA-binding</keyword>
<evidence type="ECO:0000256" key="2">
    <source>
        <dbReference type="ARBA" id="ARBA00023125"/>
    </source>
</evidence>
<dbReference type="PRINTS" id="PR00598">
    <property type="entry name" value="HTHMARR"/>
</dbReference>
<dbReference type="InterPro" id="IPR036388">
    <property type="entry name" value="WH-like_DNA-bd_sf"/>
</dbReference>
<evidence type="ECO:0000313" key="5">
    <source>
        <dbReference type="EMBL" id="SHE85391.1"/>
    </source>
</evidence>
<feature type="domain" description="HTH marR-type" evidence="4">
    <location>
        <begin position="6"/>
        <end position="138"/>
    </location>
</feature>
<accession>A0A1M4WVT2</accession>
<dbReference type="PANTHER" id="PTHR42756:SF2">
    <property type="entry name" value="MARR FAMILY REGULATORY PROTEIN"/>
    <property type="match status" value="1"/>
</dbReference>
<evidence type="ECO:0000313" key="6">
    <source>
        <dbReference type="Proteomes" id="UP000184245"/>
    </source>
</evidence>
<dbReference type="SUPFAM" id="SSF46785">
    <property type="entry name" value="Winged helix' DNA-binding domain"/>
    <property type="match status" value="1"/>
</dbReference>
<dbReference type="Gene3D" id="1.10.10.10">
    <property type="entry name" value="Winged helix-like DNA-binding domain superfamily/Winged helix DNA-binding domain"/>
    <property type="match status" value="1"/>
</dbReference>
<dbReference type="PROSITE" id="PS50995">
    <property type="entry name" value="HTH_MARR_2"/>
    <property type="match status" value="1"/>
</dbReference>
<reference evidence="5 6" key="1">
    <citation type="submission" date="2016-11" db="EMBL/GenBank/DDBJ databases">
        <authorList>
            <person name="Jaros S."/>
            <person name="Januszkiewicz K."/>
            <person name="Wedrychowicz H."/>
        </authorList>
    </citation>
    <scope>NUCLEOTIDE SEQUENCE [LARGE SCALE GENOMIC DNA]</scope>
    <source>
        <strain evidence="5 6">DSM 17459</strain>
    </source>
</reference>
<dbReference type="OrthoDB" id="6462103at2"/>
<dbReference type="AlphaFoldDB" id="A0A1M4WVT2"/>
<evidence type="ECO:0000256" key="1">
    <source>
        <dbReference type="ARBA" id="ARBA00023015"/>
    </source>
</evidence>
<evidence type="ECO:0000259" key="4">
    <source>
        <dbReference type="PROSITE" id="PS50995"/>
    </source>
</evidence>
<dbReference type="GO" id="GO:0003700">
    <property type="term" value="F:DNA-binding transcription factor activity"/>
    <property type="evidence" value="ECO:0007669"/>
    <property type="project" value="InterPro"/>
</dbReference>
<keyword evidence="3" id="KW-0804">Transcription</keyword>
<sequence length="143" mass="16193">MPDISPDDILKMTSVIHRKTQMYLNEETKTLGVTSGQTPFIMIICENGKMVQNQFCEILDMDKSTVAKMMAKLEANGYITRSPNPKDNRSIDVSPTSKSQELYPLLKKIGEEWSLKLTKNLTVSEKTVFVEMLKKVTENAVTM</sequence>
<dbReference type="InterPro" id="IPR036390">
    <property type="entry name" value="WH_DNA-bd_sf"/>
</dbReference>
<protein>
    <submittedName>
        <fullName evidence="5">DNA-binding transcriptional regulator, MarR family</fullName>
    </submittedName>
</protein>
<dbReference type="GO" id="GO:0003677">
    <property type="term" value="F:DNA binding"/>
    <property type="evidence" value="ECO:0007669"/>
    <property type="project" value="UniProtKB-KW"/>
</dbReference>
<dbReference type="EMBL" id="FQVI01000007">
    <property type="protein sequence ID" value="SHE85391.1"/>
    <property type="molecule type" value="Genomic_DNA"/>
</dbReference>
<gene>
    <name evidence="5" type="ORF">SAMN02745158_01755</name>
</gene>
<dbReference type="STRING" id="1122155.SAMN02745158_01755"/>